<comment type="caution">
    <text evidence="2">The sequence shown here is derived from an EMBL/GenBank/DDBJ whole genome shotgun (WGS) entry which is preliminary data.</text>
</comment>
<dbReference type="GO" id="GO:0008168">
    <property type="term" value="F:methyltransferase activity"/>
    <property type="evidence" value="ECO:0007669"/>
    <property type="project" value="UniProtKB-KW"/>
</dbReference>
<dbReference type="EMBL" id="JANBVO010000003">
    <property type="protein sequence ID" value="KAJ9155661.1"/>
    <property type="molecule type" value="Genomic_DNA"/>
</dbReference>
<dbReference type="GO" id="GO:0032259">
    <property type="term" value="P:methylation"/>
    <property type="evidence" value="ECO:0007669"/>
    <property type="project" value="UniProtKB-KW"/>
</dbReference>
<organism evidence="2 3">
    <name type="scientific">Pleurostoma richardsiae</name>
    <dbReference type="NCBI Taxonomy" id="41990"/>
    <lineage>
        <taxon>Eukaryota</taxon>
        <taxon>Fungi</taxon>
        <taxon>Dikarya</taxon>
        <taxon>Ascomycota</taxon>
        <taxon>Pezizomycotina</taxon>
        <taxon>Sordariomycetes</taxon>
        <taxon>Sordariomycetidae</taxon>
        <taxon>Calosphaeriales</taxon>
        <taxon>Pleurostomataceae</taxon>
        <taxon>Pleurostoma</taxon>
    </lineage>
</organism>
<keyword evidence="2" id="KW-0808">Transferase</keyword>
<keyword evidence="2" id="KW-0489">Methyltransferase</keyword>
<dbReference type="Proteomes" id="UP001174694">
    <property type="component" value="Unassembled WGS sequence"/>
</dbReference>
<gene>
    <name evidence="2" type="ORF">NKR23_g1543</name>
</gene>
<dbReference type="PANTHER" id="PTHR43591:SF108">
    <property type="entry name" value="S-ADENOSYL-L-METHIONINE-DEPENDENT METHYLTRANSFERASE"/>
    <property type="match status" value="1"/>
</dbReference>
<dbReference type="Pfam" id="PF13489">
    <property type="entry name" value="Methyltransf_23"/>
    <property type="match status" value="1"/>
</dbReference>
<comment type="similarity">
    <text evidence="1">Belongs to the methyltransferase superfamily. LaeA methyltransferase family.</text>
</comment>
<dbReference type="PANTHER" id="PTHR43591">
    <property type="entry name" value="METHYLTRANSFERASE"/>
    <property type="match status" value="1"/>
</dbReference>
<dbReference type="Gene3D" id="3.40.50.150">
    <property type="entry name" value="Vaccinia Virus protein VP39"/>
    <property type="match status" value="1"/>
</dbReference>
<sequence>MSHNTEVNKAFWNEQAATYDTRHEKTLAAIVEEIRARREFIGVQWVEDDHDGDEHGAGNSGKPRRAVRLLDYACGTGTITRALVPYTTQCVGIDLSEEMVATYNARAQNQGLTKEQASAHHGNLTVPSDPDPPAFAGPDFWDFDVAAVGLGFHHFDDPELAAARLARRLRPGGVLLILDFLAYDPLAKWGGGGEQEEQALKTVTHHGFTEGRIRSIFEAAGAGEGFGLEVVREVAFGEREEKRRTLFMARGTKVVEGGSE</sequence>
<evidence type="ECO:0000313" key="3">
    <source>
        <dbReference type="Proteomes" id="UP001174694"/>
    </source>
</evidence>
<evidence type="ECO:0000256" key="1">
    <source>
        <dbReference type="ARBA" id="ARBA00038158"/>
    </source>
</evidence>
<dbReference type="AlphaFoldDB" id="A0AA38VP26"/>
<dbReference type="SUPFAM" id="SSF53335">
    <property type="entry name" value="S-adenosyl-L-methionine-dependent methyltransferases"/>
    <property type="match status" value="1"/>
</dbReference>
<protein>
    <submittedName>
        <fullName evidence="2">S-adenosyl-L-methionine-dependent methyltransferase</fullName>
    </submittedName>
</protein>
<accession>A0AA38VP26</accession>
<name>A0AA38VP26_9PEZI</name>
<dbReference type="InterPro" id="IPR029063">
    <property type="entry name" value="SAM-dependent_MTases_sf"/>
</dbReference>
<keyword evidence="3" id="KW-1185">Reference proteome</keyword>
<proteinExistence type="inferred from homology"/>
<reference evidence="2" key="1">
    <citation type="submission" date="2022-07" db="EMBL/GenBank/DDBJ databases">
        <title>Fungi with potential for degradation of polypropylene.</title>
        <authorList>
            <person name="Gostincar C."/>
        </authorList>
    </citation>
    <scope>NUCLEOTIDE SEQUENCE</scope>
    <source>
        <strain evidence="2">EXF-13308</strain>
    </source>
</reference>
<evidence type="ECO:0000313" key="2">
    <source>
        <dbReference type="EMBL" id="KAJ9155661.1"/>
    </source>
</evidence>
<dbReference type="CDD" id="cd02440">
    <property type="entry name" value="AdoMet_MTases"/>
    <property type="match status" value="1"/>
</dbReference>